<dbReference type="Pfam" id="PF02793">
    <property type="entry name" value="HRM"/>
    <property type="match status" value="1"/>
</dbReference>
<dbReference type="SMART" id="SM00008">
    <property type="entry name" value="HormR"/>
    <property type="match status" value="1"/>
</dbReference>
<dbReference type="OrthoDB" id="5967113at2759"/>
<dbReference type="PANTHER" id="PTHR45620:SF17">
    <property type="entry name" value="PDF RECEPTOR"/>
    <property type="match status" value="1"/>
</dbReference>
<gene>
    <name evidence="3" type="primary">pdfr-1</name>
    <name evidence="3" type="ORF">FJT64_008496</name>
</gene>
<dbReference type="PROSITE" id="PS00649">
    <property type="entry name" value="G_PROTEIN_RECEP_F2_1"/>
    <property type="match status" value="1"/>
</dbReference>
<comment type="caution">
    <text evidence="3">The sequence shown here is derived from an EMBL/GenBank/DDBJ whole genome shotgun (WGS) entry which is preliminary data.</text>
</comment>
<feature type="region of interest" description="Disordered" evidence="1">
    <location>
        <begin position="1"/>
        <end position="20"/>
    </location>
</feature>
<protein>
    <submittedName>
        <fullName evidence="3">Calcitonin receptor-like protein 1</fullName>
    </submittedName>
</protein>
<feature type="domain" description="G-protein coupled receptors family 2 profile 1" evidence="2">
    <location>
        <begin position="26"/>
        <end position="94"/>
    </location>
</feature>
<dbReference type="GO" id="GO:0007188">
    <property type="term" value="P:adenylate cyclase-modulating G protein-coupled receptor signaling pathway"/>
    <property type="evidence" value="ECO:0007669"/>
    <property type="project" value="TreeGrafter"/>
</dbReference>
<proteinExistence type="predicted"/>
<dbReference type="GO" id="GO:0005886">
    <property type="term" value="C:plasma membrane"/>
    <property type="evidence" value="ECO:0007669"/>
    <property type="project" value="TreeGrafter"/>
</dbReference>
<dbReference type="AlphaFoldDB" id="A0A6A4VST4"/>
<dbReference type="Proteomes" id="UP000440578">
    <property type="component" value="Unassembled WGS sequence"/>
</dbReference>
<evidence type="ECO:0000313" key="4">
    <source>
        <dbReference type="Proteomes" id="UP000440578"/>
    </source>
</evidence>
<evidence type="ECO:0000256" key="1">
    <source>
        <dbReference type="SAM" id="MobiDB-lite"/>
    </source>
</evidence>
<evidence type="ECO:0000259" key="2">
    <source>
        <dbReference type="PROSITE" id="PS50227"/>
    </source>
</evidence>
<dbReference type="GO" id="GO:0008528">
    <property type="term" value="F:G protein-coupled peptide receptor activity"/>
    <property type="evidence" value="ECO:0007669"/>
    <property type="project" value="TreeGrafter"/>
</dbReference>
<dbReference type="InterPro" id="IPR017983">
    <property type="entry name" value="GPCR_2_secretin-like_CS"/>
</dbReference>
<dbReference type="InterPro" id="IPR001879">
    <property type="entry name" value="GPCR_2_extracellular_dom"/>
</dbReference>
<keyword evidence="3" id="KW-0675">Receptor</keyword>
<dbReference type="PANTHER" id="PTHR45620">
    <property type="entry name" value="PDF RECEPTOR-LIKE PROTEIN-RELATED"/>
    <property type="match status" value="1"/>
</dbReference>
<dbReference type="EMBL" id="VIIS01001723">
    <property type="protein sequence ID" value="KAF0293772.1"/>
    <property type="molecule type" value="Genomic_DNA"/>
</dbReference>
<dbReference type="Gene3D" id="4.10.1240.10">
    <property type="entry name" value="GPCR, family 2, extracellular hormone receptor domain"/>
    <property type="match status" value="1"/>
</dbReference>
<accession>A0A6A4VST4</accession>
<evidence type="ECO:0000313" key="3">
    <source>
        <dbReference type="EMBL" id="KAF0293772.1"/>
    </source>
</evidence>
<keyword evidence="4" id="KW-1185">Reference proteome</keyword>
<dbReference type="InterPro" id="IPR036445">
    <property type="entry name" value="GPCR_2_extracell_dom_sf"/>
</dbReference>
<dbReference type="SUPFAM" id="SSF111418">
    <property type="entry name" value="Hormone receptor domain"/>
    <property type="match status" value="1"/>
</dbReference>
<dbReference type="PROSITE" id="PS50227">
    <property type="entry name" value="G_PROTEIN_RECEP_F2_3"/>
    <property type="match status" value="1"/>
</dbReference>
<organism evidence="3 4">
    <name type="scientific">Amphibalanus amphitrite</name>
    <name type="common">Striped barnacle</name>
    <name type="synonym">Balanus amphitrite</name>
    <dbReference type="NCBI Taxonomy" id="1232801"/>
    <lineage>
        <taxon>Eukaryota</taxon>
        <taxon>Metazoa</taxon>
        <taxon>Ecdysozoa</taxon>
        <taxon>Arthropoda</taxon>
        <taxon>Crustacea</taxon>
        <taxon>Multicrustacea</taxon>
        <taxon>Cirripedia</taxon>
        <taxon>Thoracica</taxon>
        <taxon>Thoracicalcarea</taxon>
        <taxon>Balanomorpha</taxon>
        <taxon>Balanoidea</taxon>
        <taxon>Balanidae</taxon>
        <taxon>Amphibalaninae</taxon>
        <taxon>Amphibalanus</taxon>
    </lineage>
</organism>
<reference evidence="3 4" key="1">
    <citation type="submission" date="2019-07" db="EMBL/GenBank/DDBJ databases">
        <title>Draft genome assembly of a fouling barnacle, Amphibalanus amphitrite (Darwin, 1854): The first reference genome for Thecostraca.</title>
        <authorList>
            <person name="Kim W."/>
        </authorList>
    </citation>
    <scope>NUCLEOTIDE SEQUENCE [LARGE SCALE GENOMIC DNA]</scope>
    <source>
        <strain evidence="3">SNU_AA5</strain>
        <tissue evidence="3">Soma without cirri and trophi</tissue>
    </source>
</reference>
<dbReference type="InterPro" id="IPR050332">
    <property type="entry name" value="GPCR_2"/>
</dbReference>
<sequence length="122" mass="13428">MGARTPGPAPRQFTKCGKSSHGDGWCNATFDSILCWPPTAPSTEQLLPCPPFKGVDPNKFARRYCLEDGIWRGRTHHETLVGGWTNYSDCFIPEVKKLMDQLYSSSGDDAGVRSIAKQPALV</sequence>
<name>A0A6A4VST4_AMPAM</name>